<feature type="signal peptide" evidence="2">
    <location>
        <begin position="1"/>
        <end position="16"/>
    </location>
</feature>
<protein>
    <submittedName>
        <fullName evidence="3">Uncharacterized protein</fullName>
    </submittedName>
</protein>
<feature type="region of interest" description="Disordered" evidence="1">
    <location>
        <begin position="540"/>
        <end position="622"/>
    </location>
</feature>
<dbReference type="Proteomes" id="UP000324222">
    <property type="component" value="Unassembled WGS sequence"/>
</dbReference>
<dbReference type="EMBL" id="VSRR010022972">
    <property type="protein sequence ID" value="MPC65137.1"/>
    <property type="molecule type" value="Genomic_DNA"/>
</dbReference>
<feature type="compositionally biased region" description="Polar residues" evidence="1">
    <location>
        <begin position="276"/>
        <end position="285"/>
    </location>
</feature>
<gene>
    <name evidence="3" type="ORF">E2C01_059266</name>
</gene>
<evidence type="ECO:0000256" key="2">
    <source>
        <dbReference type="SAM" id="SignalP"/>
    </source>
</evidence>
<dbReference type="AlphaFoldDB" id="A0A5B7H736"/>
<evidence type="ECO:0000256" key="1">
    <source>
        <dbReference type="SAM" id="MobiDB-lite"/>
    </source>
</evidence>
<comment type="caution">
    <text evidence="3">The sequence shown here is derived from an EMBL/GenBank/DDBJ whole genome shotgun (WGS) entry which is preliminary data.</text>
</comment>
<feature type="compositionally biased region" description="Basic and acidic residues" evidence="1">
    <location>
        <begin position="585"/>
        <end position="607"/>
    </location>
</feature>
<feature type="compositionally biased region" description="Polar residues" evidence="1">
    <location>
        <begin position="506"/>
        <end position="519"/>
    </location>
</feature>
<feature type="compositionally biased region" description="Basic and acidic residues" evidence="1">
    <location>
        <begin position="83"/>
        <end position="97"/>
    </location>
</feature>
<dbReference type="OrthoDB" id="10669339at2759"/>
<feature type="compositionally biased region" description="Polar residues" evidence="1">
    <location>
        <begin position="123"/>
        <end position="144"/>
    </location>
</feature>
<feature type="compositionally biased region" description="Polar residues" evidence="1">
    <location>
        <begin position="561"/>
        <end position="578"/>
    </location>
</feature>
<feature type="compositionally biased region" description="Low complexity" evidence="1">
    <location>
        <begin position="476"/>
        <end position="495"/>
    </location>
</feature>
<feature type="compositionally biased region" description="Polar residues" evidence="1">
    <location>
        <begin position="389"/>
        <end position="406"/>
    </location>
</feature>
<feature type="compositionally biased region" description="Basic and acidic residues" evidence="1">
    <location>
        <begin position="292"/>
        <end position="305"/>
    </location>
</feature>
<feature type="region of interest" description="Disordered" evidence="1">
    <location>
        <begin position="74"/>
        <end position="105"/>
    </location>
</feature>
<proteinExistence type="predicted"/>
<feature type="compositionally biased region" description="Polar residues" evidence="1">
    <location>
        <begin position="253"/>
        <end position="263"/>
    </location>
</feature>
<feature type="compositionally biased region" description="Polar residues" evidence="1">
    <location>
        <begin position="159"/>
        <end position="179"/>
    </location>
</feature>
<keyword evidence="2" id="KW-0732">Signal</keyword>
<accession>A0A5B7H736</accession>
<feature type="region of interest" description="Disordered" evidence="1">
    <location>
        <begin position="245"/>
        <end position="412"/>
    </location>
</feature>
<evidence type="ECO:0000313" key="3">
    <source>
        <dbReference type="EMBL" id="MPC65137.1"/>
    </source>
</evidence>
<feature type="compositionally biased region" description="Polar residues" evidence="1">
    <location>
        <begin position="306"/>
        <end position="317"/>
    </location>
</feature>
<feature type="chain" id="PRO_5022714812" evidence="2">
    <location>
        <begin position="17"/>
        <end position="681"/>
    </location>
</feature>
<organism evidence="3 4">
    <name type="scientific">Portunus trituberculatus</name>
    <name type="common">Swimming crab</name>
    <name type="synonym">Neptunus trituberculatus</name>
    <dbReference type="NCBI Taxonomy" id="210409"/>
    <lineage>
        <taxon>Eukaryota</taxon>
        <taxon>Metazoa</taxon>
        <taxon>Ecdysozoa</taxon>
        <taxon>Arthropoda</taxon>
        <taxon>Crustacea</taxon>
        <taxon>Multicrustacea</taxon>
        <taxon>Malacostraca</taxon>
        <taxon>Eumalacostraca</taxon>
        <taxon>Eucarida</taxon>
        <taxon>Decapoda</taxon>
        <taxon>Pleocyemata</taxon>
        <taxon>Brachyura</taxon>
        <taxon>Eubrachyura</taxon>
        <taxon>Portunoidea</taxon>
        <taxon>Portunidae</taxon>
        <taxon>Portuninae</taxon>
        <taxon>Portunus</taxon>
    </lineage>
</organism>
<feature type="region of interest" description="Disordered" evidence="1">
    <location>
        <begin position="122"/>
        <end position="180"/>
    </location>
</feature>
<keyword evidence="4" id="KW-1185">Reference proteome</keyword>
<reference evidence="3 4" key="1">
    <citation type="submission" date="2019-05" db="EMBL/GenBank/DDBJ databases">
        <title>Another draft genome of Portunus trituberculatus and its Hox gene families provides insights of decapod evolution.</title>
        <authorList>
            <person name="Jeong J.-H."/>
            <person name="Song I."/>
            <person name="Kim S."/>
            <person name="Choi T."/>
            <person name="Kim D."/>
            <person name="Ryu S."/>
            <person name="Kim W."/>
        </authorList>
    </citation>
    <scope>NUCLEOTIDE SEQUENCE [LARGE SCALE GENOMIC DNA]</scope>
    <source>
        <tissue evidence="3">Muscle</tissue>
    </source>
</reference>
<evidence type="ECO:0000313" key="4">
    <source>
        <dbReference type="Proteomes" id="UP000324222"/>
    </source>
</evidence>
<feature type="region of interest" description="Disordered" evidence="1">
    <location>
        <begin position="476"/>
        <end position="522"/>
    </location>
</feature>
<sequence>MSFCVVLVCVLGVVLADPTPPHPESQSVHLPATTQPVLDQLDLDSLHLESVSELKEGDKSKPVVIVTAIPVDSSEALTTETQPDSHSEPQLESKTELLPEESSEVFESLDLESLYPETLKIITPSTPSADSPQSTLPLPTSLSPETDAPMVVNKPTFKRVTTSIPSSPAPSHQNNTQDASFKASPIEGDIFGAKFFQPAAVKHSSAKTLLDKSAFDKFKPSSLKPASLKPVFVSKNASLKTTTYWPATEEPETSQPAVSQSASLHPRIPQFPPLQSAISQSITPQPSLPQPETRHSIRPKLDTPHSTHPQLSSAQLTPSQPSPPHPALPNSSPLYIQPHFVHHQPSPPQPASASLSSFNGNPHPTYPKLLPHSSPLHVQSHPPRPYIPNPSTSHNNAQRTPSSQSPEGGRQVDSISSNLVLSGFGKVKPVQHLHPNPVQPQHIVQSLHPVNTQPNSDSDKALGFVVSLGPLTLLSSPSKTSPSLVSVPASPSSISEVEEKKGRSNDAPSLSVASSQQHFSRSHSIEKLHPVFKTQPHHVMEEGDESRSISFSVNPPKAASKLTSNIATKSRGTPTTVTFDLPRPAAERQEAEEHQDKEEKVQKEEGRSIPLPNNAPLHFGKPRVSTDARTARRVHSAVPPHPIVSQGKAVPVPLPHGAYHAKVRIRYRPVFLNVYIRIRKN</sequence>
<name>A0A5B7H736_PORTR</name>